<accession>K6V9T8</accession>
<organism evidence="2 3">
    <name type="scientific">Plasmodium cynomolgi (strain B)</name>
    <dbReference type="NCBI Taxonomy" id="1120755"/>
    <lineage>
        <taxon>Eukaryota</taxon>
        <taxon>Sar</taxon>
        <taxon>Alveolata</taxon>
        <taxon>Apicomplexa</taxon>
        <taxon>Aconoidasida</taxon>
        <taxon>Haemosporida</taxon>
        <taxon>Plasmodiidae</taxon>
        <taxon>Plasmodium</taxon>
        <taxon>Plasmodium (Plasmodium)</taxon>
    </lineage>
</organism>
<dbReference type="AlphaFoldDB" id="K6V9T8"/>
<reference evidence="2 3" key="1">
    <citation type="journal article" date="2012" name="Nat. Genet.">
        <title>Plasmodium cynomolgi genome sequences provide insight into Plasmodium vivax and the monkey malaria clade.</title>
        <authorList>
            <person name="Tachibana S."/>
            <person name="Sullivan S.A."/>
            <person name="Kawai S."/>
            <person name="Nakamura S."/>
            <person name="Kim H.R."/>
            <person name="Goto N."/>
            <person name="Arisue N."/>
            <person name="Palacpac N.M.Q."/>
            <person name="Honma H."/>
            <person name="Yagi M."/>
            <person name="Tougan T."/>
            <person name="Katakai Y."/>
            <person name="Kaneko O."/>
            <person name="Mita T."/>
            <person name="Kita K."/>
            <person name="Yasutomi Y."/>
            <person name="Sutton P.L."/>
            <person name="Shakhbatyan R."/>
            <person name="Horii T."/>
            <person name="Yasunaga T."/>
            <person name="Barnwell J.W."/>
            <person name="Escalante A.A."/>
            <person name="Carlton J.M."/>
            <person name="Tanabe K."/>
        </authorList>
    </citation>
    <scope>NUCLEOTIDE SEQUENCE [LARGE SCALE GENOMIC DNA]</scope>
    <source>
        <strain evidence="2 3">B</strain>
    </source>
</reference>
<name>K6V9T8_PLACD</name>
<dbReference type="GeneID" id="14692295"/>
<feature type="region of interest" description="Disordered" evidence="1">
    <location>
        <begin position="134"/>
        <end position="343"/>
    </location>
</feature>
<feature type="region of interest" description="Disordered" evidence="1">
    <location>
        <begin position="92"/>
        <end position="113"/>
    </location>
</feature>
<dbReference type="Proteomes" id="UP000006319">
    <property type="component" value="Chromosome 8"/>
</dbReference>
<feature type="compositionally biased region" description="Polar residues" evidence="1">
    <location>
        <begin position="135"/>
        <end position="146"/>
    </location>
</feature>
<dbReference type="OrthoDB" id="10374795at2759"/>
<feature type="compositionally biased region" description="Basic and acidic residues" evidence="1">
    <location>
        <begin position="322"/>
        <end position="331"/>
    </location>
</feature>
<dbReference type="OMA" id="WYVEDES"/>
<dbReference type="RefSeq" id="XP_004221894.1">
    <property type="nucleotide sequence ID" value="XM_004221846.1"/>
</dbReference>
<protein>
    <submittedName>
        <fullName evidence="2">Uncharacterized protein</fullName>
    </submittedName>
</protein>
<proteinExistence type="predicted"/>
<feature type="compositionally biased region" description="Polar residues" evidence="1">
    <location>
        <begin position="266"/>
        <end position="275"/>
    </location>
</feature>
<evidence type="ECO:0000313" key="3">
    <source>
        <dbReference type="Proteomes" id="UP000006319"/>
    </source>
</evidence>
<gene>
    <name evidence="2" type="ORF">PCYB_081080</name>
</gene>
<dbReference type="EMBL" id="DF157100">
    <property type="protein sequence ID" value="GAB65947.1"/>
    <property type="molecule type" value="Genomic_DNA"/>
</dbReference>
<feature type="compositionally biased region" description="Basic and acidic residues" evidence="1">
    <location>
        <begin position="213"/>
        <end position="227"/>
    </location>
</feature>
<evidence type="ECO:0000256" key="1">
    <source>
        <dbReference type="SAM" id="MobiDB-lite"/>
    </source>
</evidence>
<sequence>SLNKKNLGNTSDLRINRVIAEVDCDLEQNGAGPSFRASEKEKSSVCETTEAELVEAEKKREKKLKKNQKGKVHLEEKDFVELGSVGSEYFEKENLTAQEKETEDSDLENDKKQNAEMWYVEDESGDWELAGIKNMEQQKGECSNVENENKEWANSDTESAENEYVKLLNGEIDYPKDAFLGEQDTGKSKKSKSKKKSKKKSRKKKTLYVEEGSELKNGEEGGAKIENSDSAVSEKNQQQSENKETQKEGKRKRKKGGASKDAKSQYDSNSESNMESYRESNNESKNGLKKKSKKKKKLNNKKRRKLEIARAMKYISDGTDIDESRKEELKKSKSSNKKSNNKE</sequence>
<keyword evidence="3" id="KW-1185">Reference proteome</keyword>
<feature type="compositionally biased region" description="Basic residues" evidence="1">
    <location>
        <begin position="287"/>
        <end position="305"/>
    </location>
</feature>
<feature type="non-terminal residue" evidence="2">
    <location>
        <position position="1"/>
    </location>
</feature>
<feature type="compositionally biased region" description="Basic residues" evidence="1">
    <location>
        <begin position="188"/>
        <end position="206"/>
    </location>
</feature>
<evidence type="ECO:0000313" key="2">
    <source>
        <dbReference type="EMBL" id="GAB65947.1"/>
    </source>
</evidence>
<dbReference type="VEuPathDB" id="PlasmoDB:PCYB_081080"/>
<feature type="compositionally biased region" description="Polar residues" evidence="1">
    <location>
        <begin position="228"/>
        <end position="240"/>
    </location>
</feature>
<dbReference type="KEGG" id="pcy:PCYB_081080"/>